<name>A0A844BIA1_9LACT</name>
<dbReference type="RefSeq" id="WP_153861203.1">
    <property type="nucleotide sequence ID" value="NZ_WJQR01000001.1"/>
</dbReference>
<organism evidence="1 2">
    <name type="scientific">Fundicoccus ignavus</name>
    <dbReference type="NCBI Taxonomy" id="2664442"/>
    <lineage>
        <taxon>Bacteria</taxon>
        <taxon>Bacillati</taxon>
        <taxon>Bacillota</taxon>
        <taxon>Bacilli</taxon>
        <taxon>Lactobacillales</taxon>
        <taxon>Aerococcaceae</taxon>
        <taxon>Fundicoccus</taxon>
    </lineage>
</organism>
<proteinExistence type="predicted"/>
<evidence type="ECO:0000313" key="1">
    <source>
        <dbReference type="EMBL" id="MRI80714.1"/>
    </source>
</evidence>
<sequence length="71" mass="8411">METKLYQIKQLNEITADYLFDLEKLSVRFDKREVDAAFALAYETSRNIERLNVLNDLIRMLVNEVQEEAND</sequence>
<comment type="caution">
    <text evidence="1">The sequence shown here is derived from an EMBL/GenBank/DDBJ whole genome shotgun (WGS) entry which is preliminary data.</text>
</comment>
<dbReference type="AlphaFoldDB" id="A0A844BIA1"/>
<evidence type="ECO:0000313" key="2">
    <source>
        <dbReference type="Proteomes" id="UP000469870"/>
    </source>
</evidence>
<dbReference type="Proteomes" id="UP000469870">
    <property type="component" value="Unassembled WGS sequence"/>
</dbReference>
<gene>
    <name evidence="1" type="ORF">GIY11_01530</name>
</gene>
<reference evidence="1 2" key="1">
    <citation type="submission" date="2019-11" db="EMBL/GenBank/DDBJ databases">
        <title>Characterisation of Fundicoccus ignavus gen. nov. sp. nov., a novel genus of the family Aerococcaceae isolated from bulk tank milk.</title>
        <authorList>
            <person name="Siebert A."/>
            <person name="Huptas C."/>
            <person name="Wenning M."/>
            <person name="Scherer S."/>
            <person name="Doll E.V."/>
        </authorList>
    </citation>
    <scope>NUCLEOTIDE SEQUENCE [LARGE SCALE GENOMIC DNA]</scope>
    <source>
        <strain evidence="1 2">DSM 109653</strain>
    </source>
</reference>
<dbReference type="EMBL" id="WJQR01000001">
    <property type="protein sequence ID" value="MRI80714.1"/>
    <property type="molecule type" value="Genomic_DNA"/>
</dbReference>
<accession>A0A844BIA1</accession>
<protein>
    <submittedName>
        <fullName evidence="1">Uncharacterized protein</fullName>
    </submittedName>
</protein>